<evidence type="ECO:0000313" key="2">
    <source>
        <dbReference type="Proteomes" id="UP000320481"/>
    </source>
</evidence>
<gene>
    <name evidence="1" type="ORF">FRZ03_11140</name>
</gene>
<organism evidence="1 2">
    <name type="scientific">Streptomyces misionensis</name>
    <dbReference type="NCBI Taxonomy" id="67331"/>
    <lineage>
        <taxon>Bacteria</taxon>
        <taxon>Bacillati</taxon>
        <taxon>Actinomycetota</taxon>
        <taxon>Actinomycetes</taxon>
        <taxon>Kitasatosporales</taxon>
        <taxon>Streptomycetaceae</taxon>
        <taxon>Streptomyces</taxon>
    </lineage>
</organism>
<protein>
    <submittedName>
        <fullName evidence="1">Uncharacterized protein</fullName>
    </submittedName>
</protein>
<dbReference type="Proteomes" id="UP000320481">
    <property type="component" value="Unassembled WGS sequence"/>
</dbReference>
<dbReference type="EMBL" id="VOGW01000061">
    <property type="protein sequence ID" value="TWV52751.1"/>
    <property type="molecule type" value="Genomic_DNA"/>
</dbReference>
<name>A0A5C6JXH6_9ACTN</name>
<reference evidence="1" key="1">
    <citation type="journal article" date="2019" name="Microbiol. Resour. Announc.">
        <title>Draft Genomic Sequences of Streptomyces misionensis and Streptomyces albidoflavus, bacteria applied for phytopathogen biocontrol.</title>
        <authorList>
            <person name="Pylro V."/>
            <person name="Dias A."/>
            <person name="Andreote F."/>
            <person name="Varani A."/>
            <person name="Andreote C."/>
            <person name="Bernardo E."/>
            <person name="Martins T."/>
        </authorList>
    </citation>
    <scope>NUCLEOTIDE SEQUENCE [LARGE SCALE GENOMIC DNA]</scope>
    <source>
        <strain evidence="1">66</strain>
    </source>
</reference>
<proteinExistence type="predicted"/>
<comment type="caution">
    <text evidence="1">The sequence shown here is derived from an EMBL/GenBank/DDBJ whole genome shotgun (WGS) entry which is preliminary data.</text>
</comment>
<evidence type="ECO:0000313" key="1">
    <source>
        <dbReference type="EMBL" id="TWV52751.1"/>
    </source>
</evidence>
<dbReference type="RefSeq" id="WP_146464983.1">
    <property type="nucleotide sequence ID" value="NZ_VOGW01000061.1"/>
</dbReference>
<accession>A0A5C6JXH6</accession>
<sequence>MMDPLKVRDVREWTQAVGDDADYLDYLSQQAGLGEWAAFSRAFMPRFVEVEGCVLWDRVYEPDNFRTWHERLRGDATSIEAMLNRFRLALYIDIPEDPDSEAAAHALAEEIARSWHSCLHDAFPDRSFHVTATETEDGPVVSFTTVR</sequence>
<dbReference type="AlphaFoldDB" id="A0A5C6JXH6"/>
<keyword evidence="2" id="KW-1185">Reference proteome</keyword>